<evidence type="ECO:0000256" key="6">
    <source>
        <dbReference type="SAM" id="MobiDB-lite"/>
    </source>
</evidence>
<dbReference type="SMART" id="SM00744">
    <property type="entry name" value="RINGv"/>
    <property type="match status" value="1"/>
</dbReference>
<dbReference type="PANTHER" id="PTHR46569:SF1">
    <property type="entry name" value="E3 UBIQUITIN-PROTEIN LIGASE RFWD3-RELATED"/>
    <property type="match status" value="1"/>
</dbReference>
<evidence type="ECO:0000256" key="1">
    <source>
        <dbReference type="ARBA" id="ARBA00022723"/>
    </source>
</evidence>
<dbReference type="InterPro" id="IPR052639">
    <property type="entry name" value="TRAIP_ubiq-protein_ligase"/>
</dbReference>
<proteinExistence type="predicted"/>
<dbReference type="Proteomes" id="UP001642483">
    <property type="component" value="Unassembled WGS sequence"/>
</dbReference>
<feature type="region of interest" description="Disordered" evidence="6">
    <location>
        <begin position="437"/>
        <end position="503"/>
    </location>
</feature>
<evidence type="ECO:0000313" key="9">
    <source>
        <dbReference type="Proteomes" id="UP001642483"/>
    </source>
</evidence>
<keyword evidence="5" id="KW-0175">Coiled coil</keyword>
<dbReference type="SUPFAM" id="SSF57850">
    <property type="entry name" value="RING/U-box"/>
    <property type="match status" value="1"/>
</dbReference>
<evidence type="ECO:0000256" key="5">
    <source>
        <dbReference type="SAM" id="Coils"/>
    </source>
</evidence>
<keyword evidence="9" id="KW-1185">Reference proteome</keyword>
<reference evidence="8 9" key="1">
    <citation type="submission" date="2024-02" db="EMBL/GenBank/DDBJ databases">
        <authorList>
            <person name="Daric V."/>
            <person name="Darras S."/>
        </authorList>
    </citation>
    <scope>NUCLEOTIDE SEQUENCE [LARGE SCALE GENOMIC DNA]</scope>
</reference>
<dbReference type="EMBL" id="CAWYQH010000013">
    <property type="protein sequence ID" value="CAK8674703.1"/>
    <property type="molecule type" value="Genomic_DNA"/>
</dbReference>
<feature type="compositionally biased region" description="Basic and acidic residues" evidence="6">
    <location>
        <begin position="492"/>
        <end position="503"/>
    </location>
</feature>
<accession>A0ABP0F9A3</accession>
<keyword evidence="3" id="KW-0862">Zinc</keyword>
<dbReference type="InterPro" id="IPR013083">
    <property type="entry name" value="Znf_RING/FYVE/PHD"/>
</dbReference>
<feature type="coiled-coil region" evidence="5">
    <location>
        <begin position="94"/>
        <end position="197"/>
    </location>
</feature>
<name>A0ABP0F9A3_CLALP</name>
<organism evidence="8 9">
    <name type="scientific">Clavelina lepadiformis</name>
    <name type="common">Light-bulb sea squirt</name>
    <name type="synonym">Ascidia lepadiformis</name>
    <dbReference type="NCBI Taxonomy" id="159417"/>
    <lineage>
        <taxon>Eukaryota</taxon>
        <taxon>Metazoa</taxon>
        <taxon>Chordata</taxon>
        <taxon>Tunicata</taxon>
        <taxon>Ascidiacea</taxon>
        <taxon>Aplousobranchia</taxon>
        <taxon>Clavelinidae</taxon>
        <taxon>Clavelina</taxon>
    </lineage>
</organism>
<dbReference type="SMART" id="SM00184">
    <property type="entry name" value="RING"/>
    <property type="match status" value="1"/>
</dbReference>
<comment type="caution">
    <text evidence="8">The sequence shown here is derived from an EMBL/GenBank/DDBJ whole genome shotgun (WGS) entry which is preliminary data.</text>
</comment>
<evidence type="ECO:0000313" key="8">
    <source>
        <dbReference type="EMBL" id="CAK8674703.1"/>
    </source>
</evidence>
<evidence type="ECO:0000259" key="7">
    <source>
        <dbReference type="PROSITE" id="PS50089"/>
    </source>
</evidence>
<dbReference type="PROSITE" id="PS50089">
    <property type="entry name" value="ZF_RING_2"/>
    <property type="match status" value="1"/>
</dbReference>
<dbReference type="InterPro" id="IPR001841">
    <property type="entry name" value="Znf_RING"/>
</dbReference>
<evidence type="ECO:0000256" key="3">
    <source>
        <dbReference type="ARBA" id="ARBA00022833"/>
    </source>
</evidence>
<sequence>MSTWMVYFEMSLRGACTICTDYFDTENSISVTPCGHLFHTVCLFQWIETCGAQKTCPQCRSRVTVKQIVEKIFLNLGLNDNESQLDPYVLKNKLDEVELKLKNHDAEKDDLKSKIRAMETAKNNLKAKVEKLKGEVKSEKNIVHLLKADMETMKYEVEDAKACKEETKRLRIRLKTLEKIEVILNGQKNDVENMLKQYNTVSASTENKQLATFCVALKQEFERIKDSRAHMNSELMKCKRDLHKKEEMLINKASFVEELENANAQLQKNEEALNEENRSLRRKLAALQQAIASPNDTKSSAINRLIAESPAPEFITPINGFAMSKSKRAKDMGSPIRMKKPKLSSSFGSKDVDLDESGDLFADASPMEDAQCMEKENEEPIFPTPTDSPTTVKMRKHCEAMGLNFVKTTSSVRTNVQKFGKCNLSHSASLRNKLINNRQASGKPSGYDGLGGHKKLLPSRSSFVKPSSSLKFSSSNTSKFQIPTTSFSTSKSRFDRLKKVGPR</sequence>
<feature type="compositionally biased region" description="Polar residues" evidence="6">
    <location>
        <begin position="481"/>
        <end position="491"/>
    </location>
</feature>
<evidence type="ECO:0000256" key="4">
    <source>
        <dbReference type="PROSITE-ProRule" id="PRU00175"/>
    </source>
</evidence>
<dbReference type="InterPro" id="IPR011016">
    <property type="entry name" value="Znf_RING-CH"/>
</dbReference>
<dbReference type="PANTHER" id="PTHR46569">
    <property type="entry name" value="E3 UBIQUITIN-PROTEIN LIGASE TRAIP"/>
    <property type="match status" value="1"/>
</dbReference>
<protein>
    <recommendedName>
        <fullName evidence="7">RING-type domain-containing protein</fullName>
    </recommendedName>
</protein>
<feature type="compositionally biased region" description="Low complexity" evidence="6">
    <location>
        <begin position="459"/>
        <end position="480"/>
    </location>
</feature>
<keyword evidence="1" id="KW-0479">Metal-binding</keyword>
<feature type="region of interest" description="Disordered" evidence="6">
    <location>
        <begin position="326"/>
        <end position="349"/>
    </location>
</feature>
<feature type="coiled-coil region" evidence="5">
    <location>
        <begin position="245"/>
        <end position="290"/>
    </location>
</feature>
<gene>
    <name evidence="8" type="ORF">CVLEPA_LOCUS4376</name>
</gene>
<feature type="domain" description="RING-type" evidence="7">
    <location>
        <begin position="16"/>
        <end position="60"/>
    </location>
</feature>
<evidence type="ECO:0000256" key="2">
    <source>
        <dbReference type="ARBA" id="ARBA00022771"/>
    </source>
</evidence>
<dbReference type="Gene3D" id="3.30.40.10">
    <property type="entry name" value="Zinc/RING finger domain, C3HC4 (zinc finger)"/>
    <property type="match status" value="1"/>
</dbReference>
<keyword evidence="2 4" id="KW-0863">Zinc-finger</keyword>
<dbReference type="Pfam" id="PF13639">
    <property type="entry name" value="zf-RING_2"/>
    <property type="match status" value="1"/>
</dbReference>